<dbReference type="Proteomes" id="UP000836404">
    <property type="component" value="Unassembled WGS sequence"/>
</dbReference>
<sequence>MIRLTNWPDDPEITEPVNPWIDRQGWRCTVAKREDLNALNLPSHTRIKVIPVLFRHTAPPIPSTTKFFAPTLQFSYNEGVAEDEAIIDSLPCVSRVLPSPFIGKTYTLQQPSTRDTPIPCILLSYARAAALCGQAELGKGEVKGIDTSVAAELIYLPAKPEAPHLQVQETQNPDRPSI</sequence>
<name>A0A9N8Q4U3_9BASI</name>
<dbReference type="AlphaFoldDB" id="A0A9N8Q4U3"/>
<gene>
    <name evidence="1" type="ORF">JKILLFL_G151</name>
</gene>
<proteinExistence type="predicted"/>
<reference evidence="1 2" key="1">
    <citation type="submission" date="2020-10" db="EMBL/GenBank/DDBJ databases">
        <authorList>
            <person name="Sedaghatjoo S."/>
        </authorList>
    </citation>
    <scope>NUCLEOTIDE SEQUENCE [LARGE SCALE GENOMIC DNA]</scope>
    <source>
        <strain evidence="1 2">LLFL</strain>
    </source>
</reference>
<keyword evidence="2" id="KW-1185">Reference proteome</keyword>
<evidence type="ECO:0000313" key="1">
    <source>
        <dbReference type="EMBL" id="CAD6911308.1"/>
    </source>
</evidence>
<dbReference type="EMBL" id="CAJHJF010001098">
    <property type="protein sequence ID" value="CAD6911308.1"/>
    <property type="molecule type" value="Genomic_DNA"/>
</dbReference>
<evidence type="ECO:0000313" key="2">
    <source>
        <dbReference type="Proteomes" id="UP000836404"/>
    </source>
</evidence>
<protein>
    <submittedName>
        <fullName evidence="1">Uncharacterized protein</fullName>
    </submittedName>
</protein>
<comment type="caution">
    <text evidence="1">The sequence shown here is derived from an EMBL/GenBank/DDBJ whole genome shotgun (WGS) entry which is preliminary data.</text>
</comment>
<organism evidence="1 2">
    <name type="scientific">Tilletia laevis</name>
    <dbReference type="NCBI Taxonomy" id="157183"/>
    <lineage>
        <taxon>Eukaryota</taxon>
        <taxon>Fungi</taxon>
        <taxon>Dikarya</taxon>
        <taxon>Basidiomycota</taxon>
        <taxon>Ustilaginomycotina</taxon>
        <taxon>Exobasidiomycetes</taxon>
        <taxon>Tilletiales</taxon>
        <taxon>Tilletiaceae</taxon>
        <taxon>Tilletia</taxon>
    </lineage>
</organism>
<accession>A0A9N8Q4U3</accession>